<accession>A0A016VJD0</accession>
<dbReference type="AlphaFoldDB" id="A0A016VJD0"/>
<organism evidence="1 2">
    <name type="scientific">Ancylostoma ceylanicum</name>
    <dbReference type="NCBI Taxonomy" id="53326"/>
    <lineage>
        <taxon>Eukaryota</taxon>
        <taxon>Metazoa</taxon>
        <taxon>Ecdysozoa</taxon>
        <taxon>Nematoda</taxon>
        <taxon>Chromadorea</taxon>
        <taxon>Rhabditida</taxon>
        <taxon>Rhabditina</taxon>
        <taxon>Rhabditomorpha</taxon>
        <taxon>Strongyloidea</taxon>
        <taxon>Ancylostomatidae</taxon>
        <taxon>Ancylostomatinae</taxon>
        <taxon>Ancylostoma</taxon>
    </lineage>
</organism>
<evidence type="ECO:0008006" key="3">
    <source>
        <dbReference type="Google" id="ProtNLM"/>
    </source>
</evidence>
<keyword evidence="2" id="KW-1185">Reference proteome</keyword>
<name>A0A016VJD0_9BILA</name>
<evidence type="ECO:0000313" key="1">
    <source>
        <dbReference type="EMBL" id="EYC27515.1"/>
    </source>
</evidence>
<proteinExistence type="predicted"/>
<gene>
    <name evidence="1" type="primary">Acey_s0009.g769</name>
    <name evidence="1" type="ORF">Y032_0009g769</name>
</gene>
<dbReference type="EMBL" id="JARK01001345">
    <property type="protein sequence ID" value="EYC27515.1"/>
    <property type="molecule type" value="Genomic_DNA"/>
</dbReference>
<dbReference type="Proteomes" id="UP000024635">
    <property type="component" value="Unassembled WGS sequence"/>
</dbReference>
<sequence length="78" mass="8940">MELGTVVKHLMKEPLLTLLFADDVTFIANSKVDLHRKITKWEAALVDFGKRPRGAPKERWEDMQGYEASRMGRVGRVV</sequence>
<evidence type="ECO:0000313" key="2">
    <source>
        <dbReference type="Proteomes" id="UP000024635"/>
    </source>
</evidence>
<reference evidence="2" key="1">
    <citation type="journal article" date="2015" name="Nat. Genet.">
        <title>The genome and transcriptome of the zoonotic hookworm Ancylostoma ceylanicum identify infection-specific gene families.</title>
        <authorList>
            <person name="Schwarz E.M."/>
            <person name="Hu Y."/>
            <person name="Antoshechkin I."/>
            <person name="Miller M.M."/>
            <person name="Sternberg P.W."/>
            <person name="Aroian R.V."/>
        </authorList>
    </citation>
    <scope>NUCLEOTIDE SEQUENCE</scope>
    <source>
        <strain evidence="2">HY135</strain>
    </source>
</reference>
<protein>
    <recommendedName>
        <fullName evidence="3">Reverse transcriptase domain-containing protein</fullName>
    </recommendedName>
</protein>
<comment type="caution">
    <text evidence="1">The sequence shown here is derived from an EMBL/GenBank/DDBJ whole genome shotgun (WGS) entry which is preliminary data.</text>
</comment>